<dbReference type="InterPro" id="IPR010982">
    <property type="entry name" value="Lambda_DNA-bd_dom_sf"/>
</dbReference>
<accession>A0A4Q8B4P5</accession>
<evidence type="ECO:0000259" key="1">
    <source>
        <dbReference type="PROSITE" id="PS50943"/>
    </source>
</evidence>
<dbReference type="InterPro" id="IPR001387">
    <property type="entry name" value="Cro/C1-type_HTH"/>
</dbReference>
<organism evidence="2 3">
    <name type="scientific">Micromonospora kangleipakensis</name>
    <dbReference type="NCBI Taxonomy" id="1077942"/>
    <lineage>
        <taxon>Bacteria</taxon>
        <taxon>Bacillati</taxon>
        <taxon>Actinomycetota</taxon>
        <taxon>Actinomycetes</taxon>
        <taxon>Micromonosporales</taxon>
        <taxon>Micromonosporaceae</taxon>
        <taxon>Micromonospora</taxon>
    </lineage>
</organism>
<protein>
    <recommendedName>
        <fullName evidence="1">HTH cro/C1-type domain-containing protein</fullName>
    </recommendedName>
</protein>
<dbReference type="GO" id="GO:0003677">
    <property type="term" value="F:DNA binding"/>
    <property type="evidence" value="ECO:0007669"/>
    <property type="project" value="InterPro"/>
</dbReference>
<dbReference type="SMART" id="SM00530">
    <property type="entry name" value="HTH_XRE"/>
    <property type="match status" value="1"/>
</dbReference>
<feature type="domain" description="HTH cro/C1-type" evidence="1">
    <location>
        <begin position="50"/>
        <end position="105"/>
    </location>
</feature>
<dbReference type="AlphaFoldDB" id="A0A4Q8B4P5"/>
<proteinExistence type="predicted"/>
<sequence>MTATSIRRPVASTPVRASVDAPAGACSHLSPADLRPTTIRTVTSPCNERLRETLLSLNESPADFAGKLGVDPKTVERWIGNANRHPHPRTAYLAARLLDVDVTYLWPSIHGNRTSKISGSDELTACWPGRAAVPHDLWPRLLTEAQRRITIMGDFGLPDLIPNLPRLLADKTARRIQVRIIITDPHTATNPIDTARALAAEATYLPLTDHGVNVARYPGNLATTILWVDDDLIVRTGIDGCPAAFAPIIHLRALPNGPLSRLYLTSLDTITETAIPAASTTLRAVA</sequence>
<comment type="caution">
    <text evidence="2">The sequence shown here is derived from an EMBL/GenBank/DDBJ whole genome shotgun (WGS) entry which is preliminary data.</text>
</comment>
<evidence type="ECO:0000313" key="2">
    <source>
        <dbReference type="EMBL" id="RZU72530.1"/>
    </source>
</evidence>
<dbReference type="SUPFAM" id="SSF47413">
    <property type="entry name" value="lambda repressor-like DNA-binding domains"/>
    <property type="match status" value="1"/>
</dbReference>
<dbReference type="PROSITE" id="PS50943">
    <property type="entry name" value="HTH_CROC1"/>
    <property type="match status" value="1"/>
</dbReference>
<dbReference type="CDD" id="cd00093">
    <property type="entry name" value="HTH_XRE"/>
    <property type="match status" value="1"/>
</dbReference>
<dbReference type="EMBL" id="SHLD01000001">
    <property type="protein sequence ID" value="RZU72530.1"/>
    <property type="molecule type" value="Genomic_DNA"/>
</dbReference>
<evidence type="ECO:0000313" key="3">
    <source>
        <dbReference type="Proteomes" id="UP000294114"/>
    </source>
</evidence>
<reference evidence="2 3" key="1">
    <citation type="submission" date="2019-02" db="EMBL/GenBank/DDBJ databases">
        <title>Sequencing the genomes of 1000 actinobacteria strains.</title>
        <authorList>
            <person name="Klenk H.-P."/>
        </authorList>
    </citation>
    <scope>NUCLEOTIDE SEQUENCE [LARGE SCALE GENOMIC DNA]</scope>
    <source>
        <strain evidence="2 3">DSM 45612</strain>
    </source>
</reference>
<dbReference type="Gene3D" id="1.10.260.40">
    <property type="entry name" value="lambda repressor-like DNA-binding domains"/>
    <property type="match status" value="1"/>
</dbReference>
<name>A0A4Q8B4P5_9ACTN</name>
<keyword evidence="3" id="KW-1185">Reference proteome</keyword>
<dbReference type="Proteomes" id="UP000294114">
    <property type="component" value="Unassembled WGS sequence"/>
</dbReference>
<dbReference type="OrthoDB" id="8438314at2"/>
<gene>
    <name evidence="2" type="ORF">EV384_0901</name>
</gene>